<name>A0ABQ0NRK5_9MYCO</name>
<sequence>MCGDEPDQAFDADDDDQQVVIHGFAPFPVHVIPQRRHYAHEVAPWTVQQPLEACINPQWERGYDLHLDARH</sequence>
<dbReference type="Proteomes" id="UP000245060">
    <property type="component" value="Unassembled WGS sequence"/>
</dbReference>
<comment type="caution">
    <text evidence="1">The sequence shown here is derived from an EMBL/GenBank/DDBJ whole genome shotgun (WGS) entry which is preliminary data.</text>
</comment>
<dbReference type="EMBL" id="BFCH01000018">
    <property type="protein sequence ID" value="GBG38762.1"/>
    <property type="molecule type" value="Genomic_DNA"/>
</dbReference>
<proteinExistence type="predicted"/>
<protein>
    <submittedName>
        <fullName evidence="1">Uncharacterized protein</fullName>
    </submittedName>
</protein>
<gene>
    <name evidence="1" type="ORF">MmonteBS_31340</name>
</gene>
<reference evidence="2" key="1">
    <citation type="submission" date="2018-04" db="EMBL/GenBank/DDBJ databases">
        <title>Draft genome sequence of Mycobacterium montefiorense isolated from Japanese black salamander.</title>
        <authorList>
            <person name="Fukano H."/>
            <person name="Yoshida M."/>
            <person name="Shimizu A."/>
            <person name="Iwao H."/>
            <person name="Kurata O."/>
            <person name="Katayama Y."/>
            <person name="Omatsu T."/>
            <person name="Mizutani T."/>
            <person name="Wada S."/>
            <person name="Hoshino Y."/>
        </authorList>
    </citation>
    <scope>NUCLEOTIDE SEQUENCE [LARGE SCALE GENOMIC DNA]</scope>
    <source>
        <strain evidence="2">BS</strain>
    </source>
</reference>
<keyword evidence="2" id="KW-1185">Reference proteome</keyword>
<evidence type="ECO:0000313" key="2">
    <source>
        <dbReference type="Proteomes" id="UP000245060"/>
    </source>
</evidence>
<evidence type="ECO:0000313" key="1">
    <source>
        <dbReference type="EMBL" id="GBG38762.1"/>
    </source>
</evidence>
<accession>A0ABQ0NRK5</accession>
<organism evidence="1 2">
    <name type="scientific">Mycobacterium montefiorense</name>
    <dbReference type="NCBI Taxonomy" id="154654"/>
    <lineage>
        <taxon>Bacteria</taxon>
        <taxon>Bacillati</taxon>
        <taxon>Actinomycetota</taxon>
        <taxon>Actinomycetes</taxon>
        <taxon>Mycobacteriales</taxon>
        <taxon>Mycobacteriaceae</taxon>
        <taxon>Mycobacterium</taxon>
        <taxon>Mycobacterium simiae complex</taxon>
    </lineage>
</organism>